<organism evidence="2 3">
    <name type="scientific">Mycena metata</name>
    <dbReference type="NCBI Taxonomy" id="1033252"/>
    <lineage>
        <taxon>Eukaryota</taxon>
        <taxon>Fungi</taxon>
        <taxon>Dikarya</taxon>
        <taxon>Basidiomycota</taxon>
        <taxon>Agaricomycotina</taxon>
        <taxon>Agaricomycetes</taxon>
        <taxon>Agaricomycetidae</taxon>
        <taxon>Agaricales</taxon>
        <taxon>Marasmiineae</taxon>
        <taxon>Mycenaceae</taxon>
        <taxon>Mycena</taxon>
    </lineage>
</organism>
<dbReference type="Proteomes" id="UP001215598">
    <property type="component" value="Unassembled WGS sequence"/>
</dbReference>
<keyword evidence="3" id="KW-1185">Reference proteome</keyword>
<feature type="region of interest" description="Disordered" evidence="1">
    <location>
        <begin position="75"/>
        <end position="129"/>
    </location>
</feature>
<proteinExistence type="predicted"/>
<dbReference type="AlphaFoldDB" id="A0AAD7MG35"/>
<evidence type="ECO:0000256" key="1">
    <source>
        <dbReference type="SAM" id="MobiDB-lite"/>
    </source>
</evidence>
<feature type="compositionally biased region" description="Basic and acidic residues" evidence="1">
    <location>
        <begin position="75"/>
        <end position="86"/>
    </location>
</feature>
<evidence type="ECO:0000313" key="3">
    <source>
        <dbReference type="Proteomes" id="UP001215598"/>
    </source>
</evidence>
<sequence>MSSLAFRYVAFTGESRDTSPKIDEEEASTQRADAVELGGCLRTLLAARLKPEAAGVLISSTGNDVVEKGRYKTVRGAEGKRGEEGVNGRSVWQDVSTKKPSDRETRLQNARDGKRAMNASKHRGKKRSDAHLQITPTPANNFLPPQVHIPPHFPDVQPYVPLREPYVGRNSDSRMEFEEALTRTRSRSRSRSRSFFTLSGRLKTRQQPGYLQATAGGAGQTGQNSGGLLEDLVGAAILRVGGPRGLDFERRAPTTATGASFPTWSRDYTGVFSVGQECEAKDAVATLRSDSMMRLRTHAHVRPAQCQCRVPHDTANRDPIAPDARVQTHPHIAFISVPTHLGVTFVDTGAHSHIAVIDTRVHLQVAFVGIASALPHPNLGFDHITSMLSLNPPSTTLTTLPSGSSSGFAYRQACSCRPDQPFSRYQFASSKAVISQDQIKGSPVECHANGGCKGMARRSGMHRHTVRKSGMHSHTGTAAVQSSERPGTSGGNRKITPYGSFEEAHHYLASLCFANHTACKTHNGSRVLGPYLVQGDTGLTQEEIDEQSDGEPWCKGLSLLHCIALGVEYVPDDDEDE</sequence>
<reference evidence="2" key="1">
    <citation type="submission" date="2023-03" db="EMBL/GenBank/DDBJ databases">
        <title>Massive genome expansion in bonnet fungi (Mycena s.s.) driven by repeated elements and novel gene families across ecological guilds.</title>
        <authorList>
            <consortium name="Lawrence Berkeley National Laboratory"/>
            <person name="Harder C.B."/>
            <person name="Miyauchi S."/>
            <person name="Viragh M."/>
            <person name="Kuo A."/>
            <person name="Thoen E."/>
            <person name="Andreopoulos B."/>
            <person name="Lu D."/>
            <person name="Skrede I."/>
            <person name="Drula E."/>
            <person name="Henrissat B."/>
            <person name="Morin E."/>
            <person name="Kohler A."/>
            <person name="Barry K."/>
            <person name="LaButti K."/>
            <person name="Morin E."/>
            <person name="Salamov A."/>
            <person name="Lipzen A."/>
            <person name="Mereny Z."/>
            <person name="Hegedus B."/>
            <person name="Baldrian P."/>
            <person name="Stursova M."/>
            <person name="Weitz H."/>
            <person name="Taylor A."/>
            <person name="Grigoriev I.V."/>
            <person name="Nagy L.G."/>
            <person name="Martin F."/>
            <person name="Kauserud H."/>
        </authorList>
    </citation>
    <scope>NUCLEOTIDE SEQUENCE</scope>
    <source>
        <strain evidence="2">CBHHK182m</strain>
    </source>
</reference>
<feature type="compositionally biased region" description="Basic and acidic residues" evidence="1">
    <location>
        <begin position="96"/>
        <end position="115"/>
    </location>
</feature>
<feature type="compositionally biased region" description="Basic residues" evidence="1">
    <location>
        <begin position="462"/>
        <end position="471"/>
    </location>
</feature>
<accession>A0AAD7MG35</accession>
<name>A0AAD7MG35_9AGAR</name>
<evidence type="ECO:0000313" key="2">
    <source>
        <dbReference type="EMBL" id="KAJ7715685.1"/>
    </source>
</evidence>
<gene>
    <name evidence="2" type="ORF">B0H16DRAFT_1477205</name>
</gene>
<dbReference type="EMBL" id="JARKIB010000303">
    <property type="protein sequence ID" value="KAJ7715685.1"/>
    <property type="molecule type" value="Genomic_DNA"/>
</dbReference>
<feature type="region of interest" description="Disordered" evidence="1">
    <location>
        <begin position="180"/>
        <end position="201"/>
    </location>
</feature>
<protein>
    <submittedName>
        <fullName evidence="2">Uncharacterized protein</fullName>
    </submittedName>
</protein>
<feature type="region of interest" description="Disordered" evidence="1">
    <location>
        <begin position="462"/>
        <end position="496"/>
    </location>
</feature>
<comment type="caution">
    <text evidence="2">The sequence shown here is derived from an EMBL/GenBank/DDBJ whole genome shotgun (WGS) entry which is preliminary data.</text>
</comment>
<feature type="compositionally biased region" description="Polar residues" evidence="1">
    <location>
        <begin position="472"/>
        <end position="486"/>
    </location>
</feature>